<evidence type="ECO:0008006" key="3">
    <source>
        <dbReference type="Google" id="ProtNLM"/>
    </source>
</evidence>
<feature type="compositionally biased region" description="Polar residues" evidence="1">
    <location>
        <begin position="510"/>
        <end position="520"/>
    </location>
</feature>
<feature type="region of interest" description="Disordered" evidence="1">
    <location>
        <begin position="50"/>
        <end position="205"/>
    </location>
</feature>
<feature type="compositionally biased region" description="Acidic residues" evidence="1">
    <location>
        <begin position="124"/>
        <end position="133"/>
    </location>
</feature>
<feature type="compositionally biased region" description="Acidic residues" evidence="1">
    <location>
        <begin position="141"/>
        <end position="176"/>
    </location>
</feature>
<sequence length="582" mass="63528">MSSASSAITYTSVCTNFEPWRFYEGSDEEPSDVGSPGVIVYGYDGLPIHPVALPSSDYAPGPEHPPSPNYVPGPKHPPSPVYVPNLEYPEYLIPSGDEASLEEQPLPDDASPISLSSSYMADSNPEEDPEEDHADYPADGGDGDDESSNDEDDDDDADDKDGEASEDEDDEEEEEEHLASTDSSTIPIVDPIPSTGDTEAFETDEPQTPILFPSKAEVVRLLASPTPPPSPLTPLSSPLPHIPSPPLHVSSPPLPLPPPIVDSLTYAEAPLGYRAVRIRMKATLPPLLIPSTFYKTDIPEAEMPPQKRACFTTLASGFEVGESSAAGAARQPSLDVAIMDATAICHMSKEDRSAAIEANIRKLEAHVAILMAQTSSLQTQLTTALGRIQTLEARDPKPQDEPAKAGSGRRRHVFTVRECTYTDFLKCQPLNFKGTEGVVGLTQWMFPEESDEVEKYVGGLPDMIHGSVKASKPKTMQEAIEFATELMDKKIRTLAERQAKKNRKFDDTLRNNQNQQQPFKRNNVARAYTAGPGEKKPYRGSKPLCLKYNYHHDGQCALKSTNCKRIGHSAWDYKSPVAATNN</sequence>
<organism evidence="2">
    <name type="scientific">Tanacetum cinerariifolium</name>
    <name type="common">Dalmatian daisy</name>
    <name type="synonym">Chrysanthemum cinerariifolium</name>
    <dbReference type="NCBI Taxonomy" id="118510"/>
    <lineage>
        <taxon>Eukaryota</taxon>
        <taxon>Viridiplantae</taxon>
        <taxon>Streptophyta</taxon>
        <taxon>Embryophyta</taxon>
        <taxon>Tracheophyta</taxon>
        <taxon>Spermatophyta</taxon>
        <taxon>Magnoliopsida</taxon>
        <taxon>eudicotyledons</taxon>
        <taxon>Gunneridae</taxon>
        <taxon>Pentapetalae</taxon>
        <taxon>asterids</taxon>
        <taxon>campanulids</taxon>
        <taxon>Asterales</taxon>
        <taxon>Asteraceae</taxon>
        <taxon>Asteroideae</taxon>
        <taxon>Anthemideae</taxon>
        <taxon>Anthemidinae</taxon>
        <taxon>Tanacetum</taxon>
    </lineage>
</organism>
<dbReference type="AlphaFoldDB" id="A0A6L2N0M3"/>
<dbReference type="EMBL" id="BKCJ010007940">
    <property type="protein sequence ID" value="GEU79758.1"/>
    <property type="molecule type" value="Genomic_DNA"/>
</dbReference>
<accession>A0A6L2N0M3</accession>
<proteinExistence type="predicted"/>
<comment type="caution">
    <text evidence="2">The sequence shown here is derived from an EMBL/GenBank/DDBJ whole genome shotgun (WGS) entry which is preliminary data.</text>
</comment>
<gene>
    <name evidence="2" type="ORF">Tci_051736</name>
</gene>
<feature type="compositionally biased region" description="Pro residues" evidence="1">
    <location>
        <begin position="62"/>
        <end position="81"/>
    </location>
</feature>
<evidence type="ECO:0000313" key="2">
    <source>
        <dbReference type="EMBL" id="GEU79758.1"/>
    </source>
</evidence>
<name>A0A6L2N0M3_TANCI</name>
<reference evidence="2" key="1">
    <citation type="journal article" date="2019" name="Sci. Rep.">
        <title>Draft genome of Tanacetum cinerariifolium, the natural source of mosquito coil.</title>
        <authorList>
            <person name="Yamashiro T."/>
            <person name="Shiraishi A."/>
            <person name="Satake H."/>
            <person name="Nakayama K."/>
        </authorList>
    </citation>
    <scope>NUCLEOTIDE SEQUENCE</scope>
</reference>
<feature type="region of interest" description="Disordered" evidence="1">
    <location>
        <begin position="502"/>
        <end position="524"/>
    </location>
</feature>
<protein>
    <recommendedName>
        <fullName evidence="3">Reverse transcriptase domain-containing protein</fullName>
    </recommendedName>
</protein>
<evidence type="ECO:0000256" key="1">
    <source>
        <dbReference type="SAM" id="MobiDB-lite"/>
    </source>
</evidence>